<dbReference type="GO" id="GO:1905515">
    <property type="term" value="P:non-motile cilium assembly"/>
    <property type="evidence" value="ECO:0007669"/>
    <property type="project" value="TreeGrafter"/>
</dbReference>
<dbReference type="EMBL" id="HBHA01000569">
    <property type="protein sequence ID" value="CAD9577268.1"/>
    <property type="molecule type" value="Transcribed_RNA"/>
</dbReference>
<dbReference type="GO" id="GO:0035869">
    <property type="term" value="C:ciliary transition zone"/>
    <property type="evidence" value="ECO:0007669"/>
    <property type="project" value="TreeGrafter"/>
</dbReference>
<gene>
    <name evidence="6" type="ORF">BIGN1055_LOCUS374</name>
</gene>
<evidence type="ECO:0000256" key="4">
    <source>
        <dbReference type="ARBA" id="ARBA00023136"/>
    </source>
</evidence>
<reference evidence="6" key="1">
    <citation type="submission" date="2021-01" db="EMBL/GenBank/DDBJ databases">
        <authorList>
            <person name="Corre E."/>
            <person name="Pelletier E."/>
            <person name="Niang G."/>
            <person name="Scheremetjew M."/>
            <person name="Finn R."/>
            <person name="Kale V."/>
            <person name="Holt S."/>
            <person name="Cochrane G."/>
            <person name="Meng A."/>
            <person name="Brown T."/>
            <person name="Cohen L."/>
        </authorList>
    </citation>
    <scope>NUCLEOTIDE SEQUENCE</scope>
    <source>
        <strain evidence="6">CCMP1258.1</strain>
    </source>
</reference>
<evidence type="ECO:0000313" key="6">
    <source>
        <dbReference type="EMBL" id="CAD9577268.1"/>
    </source>
</evidence>
<feature type="transmembrane region" description="Helical" evidence="5">
    <location>
        <begin position="12"/>
        <end position="33"/>
    </location>
</feature>
<keyword evidence="3 5" id="KW-1133">Transmembrane helix</keyword>
<accession>A0A6U1DTJ0</accession>
<proteinExistence type="predicted"/>
<feature type="transmembrane region" description="Helical" evidence="5">
    <location>
        <begin position="105"/>
        <end position="126"/>
    </location>
</feature>
<evidence type="ECO:0000256" key="2">
    <source>
        <dbReference type="ARBA" id="ARBA00022692"/>
    </source>
</evidence>
<organism evidence="6">
    <name type="scientific">Bigelowiella natans</name>
    <name type="common">Pedinomonas minutissima</name>
    <name type="synonym">Chlorarachnion sp. (strain CCMP621)</name>
    <dbReference type="NCBI Taxonomy" id="227086"/>
    <lineage>
        <taxon>Eukaryota</taxon>
        <taxon>Sar</taxon>
        <taxon>Rhizaria</taxon>
        <taxon>Cercozoa</taxon>
        <taxon>Chlorarachniophyceae</taxon>
        <taxon>Bigelowiella</taxon>
    </lineage>
</organism>
<feature type="transmembrane region" description="Helical" evidence="5">
    <location>
        <begin position="42"/>
        <end position="62"/>
    </location>
</feature>
<dbReference type="InterPro" id="IPR019184">
    <property type="entry name" value="Uncharacterised_TM-17"/>
</dbReference>
<dbReference type="Pfam" id="PF09799">
    <property type="entry name" value="Transmemb_17"/>
    <property type="match status" value="1"/>
</dbReference>
<dbReference type="PANTHER" id="PTHR13531">
    <property type="entry name" value="GEO07735P1-RELATED-RELATED"/>
    <property type="match status" value="1"/>
</dbReference>
<keyword evidence="4 5" id="KW-0472">Membrane</keyword>
<dbReference type="AlphaFoldDB" id="A0A6U1DTJ0"/>
<dbReference type="GO" id="GO:0016020">
    <property type="term" value="C:membrane"/>
    <property type="evidence" value="ECO:0007669"/>
    <property type="project" value="UniProtKB-SubCell"/>
</dbReference>
<evidence type="ECO:0008006" key="7">
    <source>
        <dbReference type="Google" id="ProtNLM"/>
    </source>
</evidence>
<comment type="subcellular location">
    <subcellularLocation>
        <location evidence="1">Membrane</location>
        <topology evidence="1">Multi-pass membrane protein</topology>
    </subcellularLocation>
</comment>
<evidence type="ECO:0000256" key="5">
    <source>
        <dbReference type="SAM" id="Phobius"/>
    </source>
</evidence>
<evidence type="ECO:0000256" key="1">
    <source>
        <dbReference type="ARBA" id="ARBA00004141"/>
    </source>
</evidence>
<protein>
    <recommendedName>
        <fullName evidence="7">Transmembrane protein</fullName>
    </recommendedName>
</protein>
<evidence type="ECO:0000256" key="3">
    <source>
        <dbReference type="ARBA" id="ARBA00022989"/>
    </source>
</evidence>
<feature type="transmembrane region" description="Helical" evidence="5">
    <location>
        <begin position="74"/>
        <end position="93"/>
    </location>
</feature>
<keyword evidence="2 5" id="KW-0812">Transmembrane</keyword>
<sequence length="138" mass="15401">MPLLSSWTLQALIHANWKFTMVYAIVTAISILYKASKFNHGFGVEIAVLVLILLYEPIRLSIGMSANKRDSAPFLALFFALCGPSLAVGVYFVSMQYISLRLDTAINVVFIIFVVGEVLLTLIQLLRLVQLLPQELKI</sequence>
<name>A0A6U1DTJ0_BIGNA</name>